<reference evidence="13 14" key="1">
    <citation type="submission" date="2015-04" db="EMBL/GenBank/DDBJ databases">
        <title>Complete genome of flavobacterium.</title>
        <authorList>
            <person name="Kwon Y.M."/>
            <person name="Kim S.-J."/>
        </authorList>
    </citation>
    <scope>NUCLEOTIDE SEQUENCE [LARGE SCALE GENOMIC DNA]</scope>
    <source>
        <strain evidence="13 14">DK169</strain>
    </source>
</reference>
<comment type="similarity">
    <text evidence="1 9 10">Belongs to the class-I aminoacyl-tRNA synthetase family.</text>
</comment>
<dbReference type="Proteomes" id="UP000050827">
    <property type="component" value="Unassembled WGS sequence"/>
</dbReference>
<evidence type="ECO:0000256" key="4">
    <source>
        <dbReference type="ARBA" id="ARBA00022741"/>
    </source>
</evidence>
<keyword evidence="14" id="KW-1185">Reference proteome</keyword>
<dbReference type="InterPro" id="IPR001278">
    <property type="entry name" value="Arg-tRNA-ligase"/>
</dbReference>
<dbReference type="Gene3D" id="3.40.50.620">
    <property type="entry name" value="HUPs"/>
    <property type="match status" value="2"/>
</dbReference>
<comment type="subunit">
    <text evidence="9">Monomer.</text>
</comment>
<dbReference type="Gene3D" id="1.10.730.10">
    <property type="entry name" value="Isoleucyl-tRNA Synthetase, Domain 1"/>
    <property type="match status" value="1"/>
</dbReference>
<evidence type="ECO:0000256" key="10">
    <source>
        <dbReference type="RuleBase" id="RU363038"/>
    </source>
</evidence>
<evidence type="ECO:0000256" key="7">
    <source>
        <dbReference type="ARBA" id="ARBA00023146"/>
    </source>
</evidence>
<dbReference type="InterPro" id="IPR009080">
    <property type="entry name" value="tRNAsynth_Ia_anticodon-bd"/>
</dbReference>
<dbReference type="PANTHER" id="PTHR11956:SF5">
    <property type="entry name" value="ARGININE--TRNA LIGASE, CYTOPLASMIC"/>
    <property type="match status" value="1"/>
</dbReference>
<evidence type="ECO:0000259" key="12">
    <source>
        <dbReference type="SMART" id="SM01016"/>
    </source>
</evidence>
<dbReference type="InterPro" id="IPR014729">
    <property type="entry name" value="Rossmann-like_a/b/a_fold"/>
</dbReference>
<dbReference type="GO" id="GO:0005737">
    <property type="term" value="C:cytoplasm"/>
    <property type="evidence" value="ECO:0007669"/>
    <property type="project" value="UniProtKB-SubCell"/>
</dbReference>
<dbReference type="SUPFAM" id="SSF47323">
    <property type="entry name" value="Anticodon-binding domain of a subclass of class I aminoacyl-tRNA synthetases"/>
    <property type="match status" value="1"/>
</dbReference>
<dbReference type="PANTHER" id="PTHR11956">
    <property type="entry name" value="ARGINYL-TRNA SYNTHETASE"/>
    <property type="match status" value="1"/>
</dbReference>
<dbReference type="Pfam" id="PF00750">
    <property type="entry name" value="tRNA-synt_1d"/>
    <property type="match status" value="2"/>
</dbReference>
<dbReference type="EC" id="6.1.1.19" evidence="9"/>
<keyword evidence="2 9" id="KW-0963">Cytoplasm</keyword>
<feature type="domain" description="Arginyl tRNA synthetase N-terminal" evidence="12">
    <location>
        <begin position="5"/>
        <end position="86"/>
    </location>
</feature>
<dbReference type="InterPro" id="IPR035684">
    <property type="entry name" value="ArgRS_core"/>
</dbReference>
<accession>A0A0Q1HCV6</accession>
<dbReference type="SMART" id="SM01016">
    <property type="entry name" value="Arg_tRNA_synt_N"/>
    <property type="match status" value="1"/>
</dbReference>
<keyword evidence="7 9" id="KW-0030">Aminoacyl-tRNA synthetase</keyword>
<evidence type="ECO:0000256" key="1">
    <source>
        <dbReference type="ARBA" id="ARBA00005594"/>
    </source>
</evidence>
<feature type="short sequence motif" description="'HIGH' region" evidence="9">
    <location>
        <begin position="122"/>
        <end position="132"/>
    </location>
</feature>
<dbReference type="OrthoDB" id="9805987at2"/>
<dbReference type="SUPFAM" id="SSF52374">
    <property type="entry name" value="Nucleotidylyl transferase"/>
    <property type="match status" value="2"/>
</dbReference>
<dbReference type="InterPro" id="IPR005148">
    <property type="entry name" value="Arg-tRNA-synth_N"/>
</dbReference>
<dbReference type="EMBL" id="LCTZ01000002">
    <property type="protein sequence ID" value="KQC31271.1"/>
    <property type="molecule type" value="Genomic_DNA"/>
</dbReference>
<dbReference type="Gene3D" id="3.30.1360.70">
    <property type="entry name" value="Arginyl tRNA synthetase N-terminal domain"/>
    <property type="match status" value="1"/>
</dbReference>
<keyword evidence="5 9" id="KW-0067">ATP-binding</keyword>
<dbReference type="PRINTS" id="PR01038">
    <property type="entry name" value="TRNASYNTHARG"/>
</dbReference>
<dbReference type="PROSITE" id="PS00178">
    <property type="entry name" value="AA_TRNA_LIGASE_I"/>
    <property type="match status" value="1"/>
</dbReference>
<feature type="domain" description="DALR anticodon binding" evidence="11">
    <location>
        <begin position="592"/>
        <end position="708"/>
    </location>
</feature>
<evidence type="ECO:0000256" key="5">
    <source>
        <dbReference type="ARBA" id="ARBA00022840"/>
    </source>
</evidence>
<evidence type="ECO:0000256" key="3">
    <source>
        <dbReference type="ARBA" id="ARBA00022598"/>
    </source>
</evidence>
<dbReference type="GO" id="GO:0006420">
    <property type="term" value="P:arginyl-tRNA aminoacylation"/>
    <property type="evidence" value="ECO:0007669"/>
    <property type="project" value="UniProtKB-UniRule"/>
</dbReference>
<dbReference type="AlphaFoldDB" id="A0A0Q1HCV6"/>
<evidence type="ECO:0000259" key="11">
    <source>
        <dbReference type="SMART" id="SM00836"/>
    </source>
</evidence>
<dbReference type="InterPro" id="IPR008909">
    <property type="entry name" value="DALR_anticod-bd"/>
</dbReference>
<dbReference type="InterPro" id="IPR036695">
    <property type="entry name" value="Arg-tRNA-synth_N_sf"/>
</dbReference>
<dbReference type="InterPro" id="IPR001412">
    <property type="entry name" value="aa-tRNA-synth_I_CS"/>
</dbReference>
<proteinExistence type="inferred from homology"/>
<comment type="subcellular location">
    <subcellularLocation>
        <location evidence="9">Cytoplasm</location>
    </subcellularLocation>
</comment>
<dbReference type="SMART" id="SM00836">
    <property type="entry name" value="DALR_1"/>
    <property type="match status" value="1"/>
</dbReference>
<dbReference type="SUPFAM" id="SSF55190">
    <property type="entry name" value="Arginyl-tRNA synthetase (ArgRS), N-terminal 'additional' domain"/>
    <property type="match status" value="1"/>
</dbReference>
<evidence type="ECO:0000256" key="8">
    <source>
        <dbReference type="ARBA" id="ARBA00049339"/>
    </source>
</evidence>
<gene>
    <name evidence="9" type="primary">argS</name>
    <name evidence="13" type="ORF">AAY42_16260</name>
</gene>
<evidence type="ECO:0000256" key="9">
    <source>
        <dbReference type="HAMAP-Rule" id="MF_00123"/>
    </source>
</evidence>
<evidence type="ECO:0000313" key="13">
    <source>
        <dbReference type="EMBL" id="KQC31271.1"/>
    </source>
</evidence>
<dbReference type="STRING" id="346185.AAY42_16260"/>
<comment type="caution">
    <text evidence="13">The sequence shown here is derived from an EMBL/GenBank/DDBJ whole genome shotgun (WGS) entry which is preliminary data.</text>
</comment>
<dbReference type="GO" id="GO:0005524">
    <property type="term" value="F:ATP binding"/>
    <property type="evidence" value="ECO:0007669"/>
    <property type="project" value="UniProtKB-UniRule"/>
</dbReference>
<sequence length="708" mass="80773">MNIEQVLTTTVKAAVSSIFNAELPSVEFQPTRKDFEGDVTVVVFPMLRVVKGNPMEIGTKIGEYLQENVDEVSKFNVVKGFLNVVIEDSFYLNFFNSMYNEADFGYVKTPSKDAVMVEYSSPNTNKPLHLGHIRNNLLGYSVAEILKAAGKKVYKTQIINDRGIHICKSMLAWKKFGNGETPESSGLKGDHLVGKYYVRYNTEYENERIRLIDLAEKAYEEFKNPKPSPEIAPFKTIVESSTSVKFNKNIFWALGGLALASYLYKKGRKDDDSNLRILGDLTSLATGVLALKSVDFKKDYELEYQKIEKSFLSNPKRIEKYEKKGKREFIKDYVEENKGYTPILNEAQEMLRKWEDGDSETVALWKKMNGWVYEGFDTTYKNLGVDFDTLYYESVTYLLGRDVVQEGLEKGIFFKKDDGSVWIDLTDEGLDEKIVLRSDGTAVYMTQDIGTAIQRVTDFPDINGMVYTVGNEQDYHFKVLFLILKKLGYGWAEQLYHLSYGMVDLPSGKMKSREGTVVDADDLIDNMTQTAEKISEELGKLDGYSDEEKQGLYRTIGLGALKYYILKVDPKKRILFNPEESVDFQGNTGPFIQYTYARIQSILRKAEGVQSSAIETSLKLHQKEKELLKQLQLFPETVQLAAENYSPALIANYTYDLVKEFNSFYQQVPILPETEALKKQFRVQLSRKVGEVIQSAFLLLGINVPERM</sequence>
<dbReference type="PATRIC" id="fig|1547436.3.peg.3350"/>
<evidence type="ECO:0000256" key="6">
    <source>
        <dbReference type="ARBA" id="ARBA00022917"/>
    </source>
</evidence>
<keyword evidence="3 9" id="KW-0436">Ligase</keyword>
<dbReference type="NCBIfam" id="TIGR00456">
    <property type="entry name" value="argS"/>
    <property type="match status" value="1"/>
</dbReference>
<name>A0A0Q1HCV6_9FLAO</name>
<dbReference type="HAMAP" id="MF_00123">
    <property type="entry name" value="Arg_tRNA_synth"/>
    <property type="match status" value="1"/>
</dbReference>
<evidence type="ECO:0000256" key="2">
    <source>
        <dbReference type="ARBA" id="ARBA00022490"/>
    </source>
</evidence>
<dbReference type="FunFam" id="1.10.730.10:FF:000006">
    <property type="entry name" value="Arginyl-tRNA synthetase 2, mitochondrial"/>
    <property type="match status" value="1"/>
</dbReference>
<comment type="catalytic activity">
    <reaction evidence="8 9">
        <text>tRNA(Arg) + L-arginine + ATP = L-arginyl-tRNA(Arg) + AMP + diphosphate</text>
        <dbReference type="Rhea" id="RHEA:20301"/>
        <dbReference type="Rhea" id="RHEA-COMP:9658"/>
        <dbReference type="Rhea" id="RHEA-COMP:9673"/>
        <dbReference type="ChEBI" id="CHEBI:30616"/>
        <dbReference type="ChEBI" id="CHEBI:32682"/>
        <dbReference type="ChEBI" id="CHEBI:33019"/>
        <dbReference type="ChEBI" id="CHEBI:78442"/>
        <dbReference type="ChEBI" id="CHEBI:78513"/>
        <dbReference type="ChEBI" id="CHEBI:456215"/>
        <dbReference type="EC" id="6.1.1.19"/>
    </reaction>
</comment>
<keyword evidence="4 9" id="KW-0547">Nucleotide-binding</keyword>
<dbReference type="Pfam" id="PF05746">
    <property type="entry name" value="DALR_1"/>
    <property type="match status" value="1"/>
</dbReference>
<organism evidence="13 14">
    <name type="scientific">Flagellimonas eckloniae</name>
    <dbReference type="NCBI Taxonomy" id="346185"/>
    <lineage>
        <taxon>Bacteria</taxon>
        <taxon>Pseudomonadati</taxon>
        <taxon>Bacteroidota</taxon>
        <taxon>Flavobacteriia</taxon>
        <taxon>Flavobacteriales</taxon>
        <taxon>Flavobacteriaceae</taxon>
        <taxon>Flagellimonas</taxon>
    </lineage>
</organism>
<protein>
    <recommendedName>
        <fullName evidence="9">Arginine--tRNA ligase</fullName>
        <ecNumber evidence="9">6.1.1.19</ecNumber>
    </recommendedName>
    <alternativeName>
        <fullName evidence="9">Arginyl-tRNA synthetase</fullName>
        <shortName evidence="9">ArgRS</shortName>
    </alternativeName>
</protein>
<dbReference type="Pfam" id="PF03485">
    <property type="entry name" value="Arg_tRNA_synt_N"/>
    <property type="match status" value="1"/>
</dbReference>
<dbReference type="GO" id="GO:0004814">
    <property type="term" value="F:arginine-tRNA ligase activity"/>
    <property type="evidence" value="ECO:0007669"/>
    <property type="project" value="UniProtKB-UniRule"/>
</dbReference>
<evidence type="ECO:0000313" key="14">
    <source>
        <dbReference type="Proteomes" id="UP000050827"/>
    </source>
</evidence>
<keyword evidence="6 9" id="KW-0648">Protein biosynthesis</keyword>